<dbReference type="RefSeq" id="WP_123197477.1">
    <property type="nucleotide sequence ID" value="NZ_QICB01000001.1"/>
</dbReference>
<dbReference type="EMBL" id="QICB01000001">
    <property type="protein sequence ID" value="RNL21637.1"/>
    <property type="molecule type" value="Genomic_DNA"/>
</dbReference>
<feature type="domain" description="HD" evidence="4">
    <location>
        <begin position="77"/>
        <end position="201"/>
    </location>
</feature>
<dbReference type="CDD" id="cd00077">
    <property type="entry name" value="HDc"/>
    <property type="match status" value="1"/>
</dbReference>
<keyword evidence="1 2" id="KW-0378">Hydrolase</keyword>
<evidence type="ECO:0000256" key="1">
    <source>
        <dbReference type="ARBA" id="ARBA00022801"/>
    </source>
</evidence>
<dbReference type="SMART" id="SM00471">
    <property type="entry name" value="HDc"/>
    <property type="match status" value="1"/>
</dbReference>
<dbReference type="Gene3D" id="1.10.3210.10">
    <property type="entry name" value="Hypothetical protein af1432"/>
    <property type="match status" value="1"/>
</dbReference>
<dbReference type="PANTHER" id="PTHR35795:SF1">
    <property type="entry name" value="BIS(5'-NUCLEOSYL)-TETRAPHOSPHATASE, SYMMETRICAL"/>
    <property type="match status" value="1"/>
</dbReference>
<dbReference type="Pfam" id="PF13286">
    <property type="entry name" value="HD_assoc"/>
    <property type="match status" value="1"/>
</dbReference>
<dbReference type="InterPro" id="IPR051094">
    <property type="entry name" value="Diverse_Catalytic_Enzymes"/>
</dbReference>
<dbReference type="HAMAP" id="MF_01212">
    <property type="entry name" value="dGTPase_type2"/>
    <property type="match status" value="1"/>
</dbReference>
<dbReference type="InterPro" id="IPR006261">
    <property type="entry name" value="dGTPase"/>
</dbReference>
<dbReference type="InterPro" id="IPR006674">
    <property type="entry name" value="HD_domain"/>
</dbReference>
<sequence>MRIVKREDRQAQEHAALSGDAAFSDETEGRAFSAEPDFLRTEYQRDRDKIVHAKSFRRLSHKTQVFLAAEGDHFRTRLTHTLEVAQIARTIARALGLNEDLAEAIALGHDLGHTPFGHMGEAALASSIARCLGIDAADTRVEGLYRHNEQSLRVVEVIENAGRGLNLTYEVRDGIVHHTGPVRPETMEGRIVATADRIAYVNHDIDDAIRAGLLREDDLPESTAKVLGADHSSRIETLVTDMVSTSARTGDIALSDTAWNAMGELRSFLFAAVYQSEPVMREARKAQSLIAALFDHFVANPDAVPGEYRAISDGDPVRAATDYIAGMTDRYAVRTYEELFVPRPMR</sequence>
<dbReference type="NCBIfam" id="NF002327">
    <property type="entry name" value="PRK01286.1-2"/>
    <property type="match status" value="1"/>
</dbReference>
<name>A0A3N0AHM3_9ACTN</name>
<feature type="compositionally biased region" description="Basic and acidic residues" evidence="3">
    <location>
        <begin position="1"/>
        <end position="12"/>
    </location>
</feature>
<dbReference type="GO" id="GO:0016793">
    <property type="term" value="F:triphosphoric monoester hydrolase activity"/>
    <property type="evidence" value="ECO:0007669"/>
    <property type="project" value="InterPro"/>
</dbReference>
<evidence type="ECO:0000313" key="6">
    <source>
        <dbReference type="Proteomes" id="UP000267368"/>
    </source>
</evidence>
<dbReference type="SUPFAM" id="SSF109604">
    <property type="entry name" value="HD-domain/PDEase-like"/>
    <property type="match status" value="1"/>
</dbReference>
<dbReference type="InterPro" id="IPR003607">
    <property type="entry name" value="HD/PDEase_dom"/>
</dbReference>
<evidence type="ECO:0000313" key="5">
    <source>
        <dbReference type="EMBL" id="RNL21637.1"/>
    </source>
</evidence>
<keyword evidence="6" id="KW-1185">Reference proteome</keyword>
<dbReference type="NCBIfam" id="TIGR01353">
    <property type="entry name" value="dGTP_triPase"/>
    <property type="match status" value="1"/>
</dbReference>
<evidence type="ECO:0000256" key="2">
    <source>
        <dbReference type="HAMAP-Rule" id="MF_01212"/>
    </source>
</evidence>
<evidence type="ECO:0000259" key="4">
    <source>
        <dbReference type="PROSITE" id="PS51831"/>
    </source>
</evidence>
<proteinExistence type="inferred from homology"/>
<dbReference type="PROSITE" id="PS51831">
    <property type="entry name" value="HD"/>
    <property type="match status" value="1"/>
</dbReference>
<dbReference type="AlphaFoldDB" id="A0A3N0AHM3"/>
<comment type="caution">
    <text evidence="5">The sequence shown here is derived from an EMBL/GenBank/DDBJ whole genome shotgun (WGS) entry which is preliminary data.</text>
</comment>
<comment type="similarity">
    <text evidence="2">Belongs to the dGTPase family. Type 2 subfamily.</text>
</comment>
<accession>A0A3N0AHM3</accession>
<dbReference type="Pfam" id="PF01966">
    <property type="entry name" value="HD"/>
    <property type="match status" value="1"/>
</dbReference>
<dbReference type="InterPro" id="IPR026875">
    <property type="entry name" value="PHydrolase_assoc_dom"/>
</dbReference>
<dbReference type="OrthoDB" id="9803619at2"/>
<dbReference type="InterPro" id="IPR023023">
    <property type="entry name" value="dNTPase_2"/>
</dbReference>
<evidence type="ECO:0000256" key="3">
    <source>
        <dbReference type="SAM" id="MobiDB-lite"/>
    </source>
</evidence>
<feature type="region of interest" description="Disordered" evidence="3">
    <location>
        <begin position="1"/>
        <end position="22"/>
    </location>
</feature>
<gene>
    <name evidence="5" type="ORF">DMP07_02065</name>
</gene>
<dbReference type="PANTHER" id="PTHR35795">
    <property type="entry name" value="SLR1885 PROTEIN"/>
    <property type="match status" value="1"/>
</dbReference>
<organism evidence="5 6">
    <name type="scientific">Slackia faecicanis</name>
    <dbReference type="NCBI Taxonomy" id="255723"/>
    <lineage>
        <taxon>Bacteria</taxon>
        <taxon>Bacillati</taxon>
        <taxon>Actinomycetota</taxon>
        <taxon>Coriobacteriia</taxon>
        <taxon>Eggerthellales</taxon>
        <taxon>Eggerthellaceae</taxon>
        <taxon>Slackia</taxon>
    </lineage>
</organism>
<protein>
    <recommendedName>
        <fullName evidence="2">Deoxyguanosinetriphosphate triphosphohydrolase-like protein</fullName>
    </recommendedName>
</protein>
<reference evidence="6" key="1">
    <citation type="submission" date="2018-05" db="EMBL/GenBank/DDBJ databases">
        <title>Genome Sequencing of selected type strains of the family Eggerthellaceae.</title>
        <authorList>
            <person name="Danylec N."/>
            <person name="Stoll D.A."/>
            <person name="Doetsch A."/>
            <person name="Huch M."/>
        </authorList>
    </citation>
    <scope>NUCLEOTIDE SEQUENCE [LARGE SCALE GENOMIC DNA]</scope>
    <source>
        <strain evidence="6">DSM 17537</strain>
    </source>
</reference>
<dbReference type="Proteomes" id="UP000267368">
    <property type="component" value="Unassembled WGS sequence"/>
</dbReference>